<evidence type="ECO:0000256" key="1">
    <source>
        <dbReference type="SAM" id="Phobius"/>
    </source>
</evidence>
<evidence type="ECO:0000313" key="2">
    <source>
        <dbReference type="EMBL" id="KOF85984.1"/>
    </source>
</evidence>
<sequence length="62" mass="7646">MVTNYRVRVWKRLDFELLKYSRKLERSRKPRDLLLTILRLETVTSLLCRILFFSVIIFLLFL</sequence>
<reference evidence="2" key="1">
    <citation type="submission" date="2015-07" db="EMBL/GenBank/DDBJ databases">
        <title>MeaNS - Measles Nucleotide Surveillance Program.</title>
        <authorList>
            <person name="Tran T."/>
            <person name="Druce J."/>
        </authorList>
    </citation>
    <scope>NUCLEOTIDE SEQUENCE</scope>
    <source>
        <strain evidence="2">UCB-OBI-ISO-001</strain>
        <tissue evidence="2">Gonad</tissue>
    </source>
</reference>
<keyword evidence="1" id="KW-1133">Transmembrane helix</keyword>
<protein>
    <submittedName>
        <fullName evidence="2">Uncharacterized protein</fullName>
    </submittedName>
</protein>
<organism evidence="2">
    <name type="scientific">Octopus bimaculoides</name>
    <name type="common">California two-spotted octopus</name>
    <dbReference type="NCBI Taxonomy" id="37653"/>
    <lineage>
        <taxon>Eukaryota</taxon>
        <taxon>Metazoa</taxon>
        <taxon>Spiralia</taxon>
        <taxon>Lophotrochozoa</taxon>
        <taxon>Mollusca</taxon>
        <taxon>Cephalopoda</taxon>
        <taxon>Coleoidea</taxon>
        <taxon>Octopodiformes</taxon>
        <taxon>Octopoda</taxon>
        <taxon>Incirrata</taxon>
        <taxon>Octopodidae</taxon>
        <taxon>Octopus</taxon>
    </lineage>
</organism>
<gene>
    <name evidence="2" type="ORF">OCBIM_22019421mg</name>
</gene>
<dbReference type="AlphaFoldDB" id="A0A0L8HA75"/>
<keyword evidence="1" id="KW-0812">Transmembrane</keyword>
<dbReference type="EMBL" id="KQ418762">
    <property type="protein sequence ID" value="KOF85984.1"/>
    <property type="molecule type" value="Genomic_DNA"/>
</dbReference>
<name>A0A0L8HA75_OCTBM</name>
<feature type="transmembrane region" description="Helical" evidence="1">
    <location>
        <begin position="33"/>
        <end position="61"/>
    </location>
</feature>
<keyword evidence="1" id="KW-0472">Membrane</keyword>
<accession>A0A0L8HA75</accession>
<proteinExistence type="predicted"/>